<feature type="binding site" evidence="4">
    <location>
        <position position="37"/>
    </location>
    <ligand>
        <name>Mg(2+)</name>
        <dbReference type="ChEBI" id="CHEBI:18420"/>
    </ligand>
</feature>
<dbReference type="PRINTS" id="PR00328">
    <property type="entry name" value="SAR1GTPBP"/>
</dbReference>
<feature type="binding site" evidence="3">
    <location>
        <begin position="132"/>
        <end position="135"/>
    </location>
    <ligand>
        <name>GTP</name>
        <dbReference type="ChEBI" id="CHEBI:37565"/>
    </ligand>
</feature>
<feature type="binding site" evidence="3">
    <location>
        <begin position="30"/>
        <end position="37"/>
    </location>
    <ligand>
        <name>GTP</name>
        <dbReference type="ChEBI" id="CHEBI:37565"/>
    </ligand>
</feature>
<feature type="compositionally biased region" description="Basic and acidic residues" evidence="5">
    <location>
        <begin position="414"/>
        <end position="433"/>
    </location>
</feature>
<feature type="binding site" evidence="4">
    <location>
        <position position="54"/>
    </location>
    <ligand>
        <name>Mg(2+)</name>
        <dbReference type="ChEBI" id="CHEBI:18420"/>
    </ligand>
</feature>
<keyword evidence="4" id="KW-0460">Magnesium</keyword>
<dbReference type="InterPro" id="IPR006689">
    <property type="entry name" value="Small_GTPase_ARF/SAR"/>
</dbReference>
<feature type="binding site" evidence="3">
    <location>
        <position position="76"/>
    </location>
    <ligand>
        <name>GTP</name>
        <dbReference type="ChEBI" id="CHEBI:37565"/>
    </ligand>
</feature>
<keyword evidence="2 3" id="KW-0342">GTP-binding</keyword>
<keyword evidence="4" id="KW-0479">Metal-binding</keyword>
<dbReference type="GO" id="GO:0060170">
    <property type="term" value="C:ciliary membrane"/>
    <property type="evidence" value="ECO:0007669"/>
    <property type="project" value="TreeGrafter"/>
</dbReference>
<dbReference type="NCBIfam" id="TIGR00231">
    <property type="entry name" value="small_GTP"/>
    <property type="match status" value="1"/>
</dbReference>
<gene>
    <name evidence="6" type="ORF">AGLY_002499</name>
</gene>
<evidence type="ECO:0000256" key="4">
    <source>
        <dbReference type="PIRSR" id="PIRSR606689-2"/>
    </source>
</evidence>
<dbReference type="InterPro" id="IPR005225">
    <property type="entry name" value="Small_GTP-bd"/>
</dbReference>
<dbReference type="AlphaFoldDB" id="A0A6G0U0E9"/>
<proteinExistence type="predicted"/>
<feature type="region of interest" description="Disordered" evidence="5">
    <location>
        <begin position="321"/>
        <end position="347"/>
    </location>
</feature>
<dbReference type="GO" id="GO:0003924">
    <property type="term" value="F:GTPase activity"/>
    <property type="evidence" value="ECO:0007669"/>
    <property type="project" value="InterPro"/>
</dbReference>
<dbReference type="GO" id="GO:0016192">
    <property type="term" value="P:vesicle-mediated transport"/>
    <property type="evidence" value="ECO:0007669"/>
    <property type="project" value="UniProtKB-ARBA"/>
</dbReference>
<dbReference type="PROSITE" id="PS51417">
    <property type="entry name" value="ARF"/>
    <property type="match status" value="1"/>
</dbReference>
<dbReference type="PANTHER" id="PTHR46090:SF2">
    <property type="entry name" value="ADP-RIBOSYLATION FACTOR-LIKE PROTEIN 13B"/>
    <property type="match status" value="1"/>
</dbReference>
<accession>A0A6G0U0E9</accession>
<dbReference type="InterPro" id="IPR051995">
    <property type="entry name" value="Ciliary_GTPase"/>
</dbReference>
<evidence type="ECO:0008006" key="8">
    <source>
        <dbReference type="Google" id="ProtNLM"/>
    </source>
</evidence>
<evidence type="ECO:0000256" key="5">
    <source>
        <dbReference type="SAM" id="MobiDB-lite"/>
    </source>
</evidence>
<dbReference type="GO" id="GO:0005525">
    <property type="term" value="F:GTP binding"/>
    <property type="evidence" value="ECO:0007669"/>
    <property type="project" value="UniProtKB-KW"/>
</dbReference>
<dbReference type="InterPro" id="IPR027417">
    <property type="entry name" value="P-loop_NTPase"/>
</dbReference>
<reference evidence="6 7" key="1">
    <citation type="submission" date="2019-08" db="EMBL/GenBank/DDBJ databases">
        <title>The genome of the soybean aphid Biotype 1, its phylome, world population structure and adaptation to the North American continent.</title>
        <authorList>
            <person name="Giordano R."/>
            <person name="Donthu R.K."/>
            <person name="Hernandez A.G."/>
            <person name="Wright C.L."/>
            <person name="Zimin A.V."/>
        </authorList>
    </citation>
    <scope>NUCLEOTIDE SEQUENCE [LARGE SCALE GENOMIC DNA]</scope>
    <source>
        <tissue evidence="6">Whole aphids</tissue>
    </source>
</reference>
<dbReference type="GO" id="GO:0046872">
    <property type="term" value="F:metal ion binding"/>
    <property type="evidence" value="ECO:0007669"/>
    <property type="project" value="UniProtKB-KW"/>
</dbReference>
<evidence type="ECO:0000313" key="6">
    <source>
        <dbReference type="EMBL" id="KAE9542588.1"/>
    </source>
</evidence>
<evidence type="ECO:0000256" key="2">
    <source>
        <dbReference type="ARBA" id="ARBA00023134"/>
    </source>
</evidence>
<dbReference type="SMART" id="SM00178">
    <property type="entry name" value="SAR"/>
    <property type="match status" value="1"/>
</dbReference>
<name>A0A6G0U0E9_APHGL</name>
<protein>
    <recommendedName>
        <fullName evidence="8">ADP-ribosylation factor-like protein 13B</fullName>
    </recommendedName>
</protein>
<sequence length="457" mass="51254">MGNVLRFKCIDDCANADQRQRRKITVLLVGLDNAGKTCTVKSIMKEKQKNILSTVGFSSSKCNYRDNAITIYDLGGHKQIRDIWKQYFADVHGVIFVVDSADLSRLNECKEVFHDLLGHENIAGKPVLLFANKQDKPGALDELDIVDRLNVETVVNTNKCPTLVETCTALHMAPINYCSSAFIDPSIESGFSWLISHIVRLYDTLNRRVIEDMAQYKAQVDKKIEEWKKNQQNSNDSYLLSFNAPHRRSTRRNPFRRINKVIDSIDSKTSNLTTDMGSTSYIIPLRSESDEEYEPPDFQPQPEPTAFRNKVAPTIPTKIQTESMPSVKSRSPLFRAKSREYDRNSVETVTTTANTTAAITTISSTEMFIQNESAGTAKMKRSIFSNKSNSAGASGSGTTRLSKSNRSSSAKSLKKSESSNKQDDNHRSEKLYPNDEEDVVVQQPDVSTTSPEIIGHM</sequence>
<dbReference type="SMART" id="SM00177">
    <property type="entry name" value="ARF"/>
    <property type="match status" value="1"/>
</dbReference>
<dbReference type="Proteomes" id="UP000475862">
    <property type="component" value="Unassembled WGS sequence"/>
</dbReference>
<dbReference type="GO" id="GO:0097500">
    <property type="term" value="P:receptor localization to non-motile cilium"/>
    <property type="evidence" value="ECO:0007669"/>
    <property type="project" value="TreeGrafter"/>
</dbReference>
<organism evidence="6 7">
    <name type="scientific">Aphis glycines</name>
    <name type="common">Soybean aphid</name>
    <dbReference type="NCBI Taxonomy" id="307491"/>
    <lineage>
        <taxon>Eukaryota</taxon>
        <taxon>Metazoa</taxon>
        <taxon>Ecdysozoa</taxon>
        <taxon>Arthropoda</taxon>
        <taxon>Hexapoda</taxon>
        <taxon>Insecta</taxon>
        <taxon>Pterygota</taxon>
        <taxon>Neoptera</taxon>
        <taxon>Paraneoptera</taxon>
        <taxon>Hemiptera</taxon>
        <taxon>Sternorrhyncha</taxon>
        <taxon>Aphidomorpha</taxon>
        <taxon>Aphidoidea</taxon>
        <taxon>Aphididae</taxon>
        <taxon>Aphidini</taxon>
        <taxon>Aphis</taxon>
        <taxon>Aphis</taxon>
    </lineage>
</organism>
<dbReference type="Pfam" id="PF00025">
    <property type="entry name" value="Arf"/>
    <property type="match status" value="1"/>
</dbReference>
<dbReference type="OrthoDB" id="14717at2759"/>
<evidence type="ECO:0000256" key="3">
    <source>
        <dbReference type="PIRSR" id="PIRSR606689-1"/>
    </source>
</evidence>
<feature type="region of interest" description="Disordered" evidence="5">
    <location>
        <begin position="386"/>
        <end position="457"/>
    </location>
</feature>
<evidence type="ECO:0000313" key="7">
    <source>
        <dbReference type="Proteomes" id="UP000475862"/>
    </source>
</evidence>
<dbReference type="GO" id="GO:0051649">
    <property type="term" value="P:establishment of localization in cell"/>
    <property type="evidence" value="ECO:0007669"/>
    <property type="project" value="UniProtKB-ARBA"/>
</dbReference>
<dbReference type="GO" id="GO:0097730">
    <property type="term" value="C:non-motile cilium"/>
    <property type="evidence" value="ECO:0007669"/>
    <property type="project" value="TreeGrafter"/>
</dbReference>
<dbReference type="PANTHER" id="PTHR46090">
    <property type="entry name" value="ADP-RIBOSYLATION FACTOR-LIKE PROTEIN 13B"/>
    <property type="match status" value="1"/>
</dbReference>
<keyword evidence="7" id="KW-1185">Reference proteome</keyword>
<evidence type="ECO:0000256" key="1">
    <source>
        <dbReference type="ARBA" id="ARBA00022741"/>
    </source>
</evidence>
<feature type="region of interest" description="Disordered" evidence="5">
    <location>
        <begin position="289"/>
        <end position="308"/>
    </location>
</feature>
<keyword evidence="1 3" id="KW-0547">Nucleotide-binding</keyword>
<dbReference type="Gene3D" id="3.40.50.300">
    <property type="entry name" value="P-loop containing nucleotide triphosphate hydrolases"/>
    <property type="match status" value="1"/>
</dbReference>
<comment type="caution">
    <text evidence="6">The sequence shown here is derived from an EMBL/GenBank/DDBJ whole genome shotgun (WGS) entry which is preliminary data.</text>
</comment>
<dbReference type="EMBL" id="VYZN01000009">
    <property type="protein sequence ID" value="KAE9542588.1"/>
    <property type="molecule type" value="Genomic_DNA"/>
</dbReference>
<feature type="compositionally biased region" description="Low complexity" evidence="5">
    <location>
        <begin position="386"/>
        <end position="411"/>
    </location>
</feature>
<dbReference type="GO" id="GO:1905515">
    <property type="term" value="P:non-motile cilium assembly"/>
    <property type="evidence" value="ECO:0007669"/>
    <property type="project" value="TreeGrafter"/>
</dbReference>
<dbReference type="SUPFAM" id="SSF52540">
    <property type="entry name" value="P-loop containing nucleoside triphosphate hydrolases"/>
    <property type="match status" value="1"/>
</dbReference>